<name>A0A9N9ZE98_9HYPO</name>
<keyword evidence="2" id="KW-1185">Reference proteome</keyword>
<reference evidence="1" key="1">
    <citation type="submission" date="2021-10" db="EMBL/GenBank/DDBJ databases">
        <authorList>
            <person name="Piombo E."/>
        </authorList>
    </citation>
    <scope>NUCLEOTIDE SEQUENCE</scope>
</reference>
<dbReference type="EMBL" id="CABFOC020000046">
    <property type="protein sequence ID" value="CAH0053951.1"/>
    <property type="molecule type" value="Genomic_DNA"/>
</dbReference>
<dbReference type="AlphaFoldDB" id="A0A9N9ZE98"/>
<gene>
    <name evidence="1" type="ORF">CSOL1703_00015138</name>
</gene>
<evidence type="ECO:0000313" key="2">
    <source>
        <dbReference type="Proteomes" id="UP000775872"/>
    </source>
</evidence>
<dbReference type="Proteomes" id="UP000775872">
    <property type="component" value="Unassembled WGS sequence"/>
</dbReference>
<organism evidence="1 2">
    <name type="scientific">Clonostachys solani</name>
    <dbReference type="NCBI Taxonomy" id="160281"/>
    <lineage>
        <taxon>Eukaryota</taxon>
        <taxon>Fungi</taxon>
        <taxon>Dikarya</taxon>
        <taxon>Ascomycota</taxon>
        <taxon>Pezizomycotina</taxon>
        <taxon>Sordariomycetes</taxon>
        <taxon>Hypocreomycetidae</taxon>
        <taxon>Hypocreales</taxon>
        <taxon>Bionectriaceae</taxon>
        <taxon>Clonostachys</taxon>
    </lineage>
</organism>
<feature type="non-terminal residue" evidence="1">
    <location>
        <position position="1"/>
    </location>
</feature>
<protein>
    <submittedName>
        <fullName evidence="1">Uncharacterized protein</fullName>
    </submittedName>
</protein>
<sequence length="96" mass="11046">WYVEVTLHTKDFCMLSVIGFKTNRADEVVASDELPIGGRDYFESLQTGEELRSRELARGLMVAALPYWKGKRRGNRERVNQSLRSGFTSRFSNSKK</sequence>
<proteinExistence type="predicted"/>
<comment type="caution">
    <text evidence="1">The sequence shown here is derived from an EMBL/GenBank/DDBJ whole genome shotgun (WGS) entry which is preliminary data.</text>
</comment>
<dbReference type="OrthoDB" id="10556593at2759"/>
<evidence type="ECO:0000313" key="1">
    <source>
        <dbReference type="EMBL" id="CAH0053951.1"/>
    </source>
</evidence>
<accession>A0A9N9ZE98</accession>